<name>A0A0R2BCK3_SECCO</name>
<evidence type="ECO:0000256" key="5">
    <source>
        <dbReference type="ARBA" id="ARBA00023002"/>
    </source>
</evidence>
<dbReference type="InterPro" id="IPR036873">
    <property type="entry name" value="Rhodanese-like_dom_sf"/>
</dbReference>
<dbReference type="SUPFAM" id="SSF55424">
    <property type="entry name" value="FAD/NAD-linked reductases, dimerisation (C-terminal) domain"/>
    <property type="match status" value="1"/>
</dbReference>
<dbReference type="InterPro" id="IPR016156">
    <property type="entry name" value="FAD/NAD-linked_Rdtase_dimer_sf"/>
</dbReference>
<evidence type="ECO:0000313" key="11">
    <source>
        <dbReference type="Proteomes" id="UP000051845"/>
    </source>
</evidence>
<accession>A0A0R2BCK3</accession>
<dbReference type="PRINTS" id="PR00411">
    <property type="entry name" value="PNDRDTASEI"/>
</dbReference>
<evidence type="ECO:0000259" key="9">
    <source>
        <dbReference type="Pfam" id="PF07992"/>
    </source>
</evidence>
<gene>
    <name evidence="10" type="ORF">FC82_GL001752</name>
</gene>
<comment type="cofactor">
    <cofactor evidence="1">
        <name>FAD</name>
        <dbReference type="ChEBI" id="CHEBI:57692"/>
    </cofactor>
</comment>
<dbReference type="Pfam" id="PF07992">
    <property type="entry name" value="Pyr_redox_2"/>
    <property type="match status" value="1"/>
</dbReference>
<dbReference type="InterPro" id="IPR023753">
    <property type="entry name" value="FAD/NAD-binding_dom"/>
</dbReference>
<dbReference type="Gene3D" id="3.50.50.60">
    <property type="entry name" value="FAD/NAD(P)-binding domain"/>
    <property type="match status" value="2"/>
</dbReference>
<feature type="domain" description="Pyridine nucleotide-disulphide oxidoreductase dimerisation" evidence="8">
    <location>
        <begin position="330"/>
        <end position="431"/>
    </location>
</feature>
<dbReference type="InterPro" id="IPR004099">
    <property type="entry name" value="Pyr_nucl-diS_OxRdtase_dimer"/>
</dbReference>
<keyword evidence="7" id="KW-0676">Redox-active center</keyword>
<evidence type="ECO:0000256" key="7">
    <source>
        <dbReference type="ARBA" id="ARBA00023284"/>
    </source>
</evidence>
<evidence type="ECO:0000256" key="6">
    <source>
        <dbReference type="ARBA" id="ARBA00023097"/>
    </source>
</evidence>
<dbReference type="PRINTS" id="PR00368">
    <property type="entry name" value="FADPNR"/>
</dbReference>
<dbReference type="STRING" id="33960.TY91_02565"/>
<dbReference type="SUPFAM" id="SSF51905">
    <property type="entry name" value="FAD/NAD(P)-binding domain"/>
    <property type="match status" value="1"/>
</dbReference>
<sequence>MKVVVIGGVAGGPSFATRLRRLNEDMDIVMFERGDHISYASCALPYYLGGVLPGRDVLIERTPEILKQKNNIDVRIHEEVTQIDPEAQTLTVNKLETGETYTETYDKLILATGARPVLPPITGLNDAKNVFTLRNVTDADHIKAFIDKTQPKKATIVGASAAGIEIAENFQRLGMQITLVDQADRVMMPYDTEITDIVAQHLRDHDVDLHLNETVARVADGGQTVVLADGTQIDTDILMIVTGVTPNNEVAKAAGVALADDGHITVDDQMKTNVPNIYAIGDVVETTSLITGLPIQSVLSSAANRQGHLLADIINGADMTYPGFIGVSVAKLFDLTASCVGYTEMALQAVGITDYETIFVTPFDHASFYPDAHRLNIKLIFIPSTGQILGGEFLGERGVDKRSGELSAAIAGGLGINDLPNLELPYSPPYSSTRDPLNVAGYVAINQRNQALNTVKITELSDATKNDAQFLDIREAGKPASGNIKADLEIPLSILRDELDQLDVSKPVYILARKGLGPYNASRILAGKGFDVKIVAE</sequence>
<evidence type="ECO:0000259" key="8">
    <source>
        <dbReference type="Pfam" id="PF02852"/>
    </source>
</evidence>
<protein>
    <submittedName>
        <fullName evidence="10">CoA-disulfide reductase</fullName>
    </submittedName>
</protein>
<dbReference type="GO" id="GO:0016491">
    <property type="term" value="F:oxidoreductase activity"/>
    <property type="evidence" value="ECO:0007669"/>
    <property type="project" value="UniProtKB-KW"/>
</dbReference>
<dbReference type="AlphaFoldDB" id="A0A0R2BCK3"/>
<comment type="similarity">
    <text evidence="2">Belongs to the class-III pyridine nucleotide-disulfide oxidoreductase family.</text>
</comment>
<evidence type="ECO:0000313" key="10">
    <source>
        <dbReference type="EMBL" id="KRM76242.1"/>
    </source>
</evidence>
<organism evidence="10 11">
    <name type="scientific">Secundilactobacillus collinoides DSM 20515 = JCM 1123</name>
    <dbReference type="NCBI Taxonomy" id="1423733"/>
    <lineage>
        <taxon>Bacteria</taxon>
        <taxon>Bacillati</taxon>
        <taxon>Bacillota</taxon>
        <taxon>Bacilli</taxon>
        <taxon>Lactobacillales</taxon>
        <taxon>Lactobacillaceae</taxon>
        <taxon>Secundilactobacillus</taxon>
    </lineage>
</organism>
<evidence type="ECO:0000256" key="3">
    <source>
        <dbReference type="ARBA" id="ARBA00022630"/>
    </source>
</evidence>
<evidence type="ECO:0000256" key="4">
    <source>
        <dbReference type="ARBA" id="ARBA00022827"/>
    </source>
</evidence>
<keyword evidence="5" id="KW-0560">Oxidoreductase</keyword>
<dbReference type="PATRIC" id="fig|1423733.4.peg.1842"/>
<keyword evidence="3" id="KW-0285">Flavoprotein</keyword>
<evidence type="ECO:0000256" key="2">
    <source>
        <dbReference type="ARBA" id="ARBA00009130"/>
    </source>
</evidence>
<comment type="caution">
    <text evidence="10">The sequence shown here is derived from an EMBL/GenBank/DDBJ whole genome shotgun (WGS) entry which is preliminary data.</text>
</comment>
<dbReference type="SUPFAM" id="SSF52821">
    <property type="entry name" value="Rhodanese/Cell cycle control phosphatase"/>
    <property type="match status" value="1"/>
</dbReference>
<dbReference type="InterPro" id="IPR036188">
    <property type="entry name" value="FAD/NAD-bd_sf"/>
</dbReference>
<dbReference type="InterPro" id="IPR050260">
    <property type="entry name" value="FAD-bd_OxRdtase"/>
</dbReference>
<dbReference type="EMBL" id="AYYR01000032">
    <property type="protein sequence ID" value="KRM76242.1"/>
    <property type="molecule type" value="Genomic_DNA"/>
</dbReference>
<dbReference type="Proteomes" id="UP000051845">
    <property type="component" value="Unassembled WGS sequence"/>
</dbReference>
<dbReference type="PANTHER" id="PTHR43429:SF1">
    <property type="entry name" value="NAD(P)H SULFUR OXIDOREDUCTASE (COA-DEPENDENT)"/>
    <property type="match status" value="1"/>
</dbReference>
<reference evidence="10 11" key="1">
    <citation type="journal article" date="2015" name="Genome Announc.">
        <title>Expanding the biotechnology potential of lactobacilli through comparative genomics of 213 strains and associated genera.</title>
        <authorList>
            <person name="Sun Z."/>
            <person name="Harris H.M."/>
            <person name="McCann A."/>
            <person name="Guo C."/>
            <person name="Argimon S."/>
            <person name="Zhang W."/>
            <person name="Yang X."/>
            <person name="Jeffery I.B."/>
            <person name="Cooney J.C."/>
            <person name="Kagawa T.F."/>
            <person name="Liu W."/>
            <person name="Song Y."/>
            <person name="Salvetti E."/>
            <person name="Wrobel A."/>
            <person name="Rasinkangas P."/>
            <person name="Parkhill J."/>
            <person name="Rea M.C."/>
            <person name="O'Sullivan O."/>
            <person name="Ritari J."/>
            <person name="Douillard F.P."/>
            <person name="Paul Ross R."/>
            <person name="Yang R."/>
            <person name="Briner A.E."/>
            <person name="Felis G.E."/>
            <person name="de Vos W.M."/>
            <person name="Barrangou R."/>
            <person name="Klaenhammer T.R."/>
            <person name="Caufield P.W."/>
            <person name="Cui Y."/>
            <person name="Zhang H."/>
            <person name="O'Toole P.W."/>
        </authorList>
    </citation>
    <scope>NUCLEOTIDE SEQUENCE [LARGE SCALE GENOMIC DNA]</scope>
    <source>
        <strain evidence="10 11">DSM 20515</strain>
    </source>
</reference>
<keyword evidence="4" id="KW-0274">FAD</keyword>
<feature type="domain" description="FAD/NAD(P)-binding" evidence="9">
    <location>
        <begin position="1"/>
        <end position="286"/>
    </location>
</feature>
<dbReference type="RefSeq" id="WP_056996561.1">
    <property type="nucleotide sequence ID" value="NZ_AYYR01000032.1"/>
</dbReference>
<dbReference type="PANTHER" id="PTHR43429">
    <property type="entry name" value="PYRIDINE NUCLEOTIDE-DISULFIDE OXIDOREDUCTASE DOMAIN-CONTAINING"/>
    <property type="match status" value="1"/>
</dbReference>
<dbReference type="Gene3D" id="3.40.250.10">
    <property type="entry name" value="Rhodanese-like domain"/>
    <property type="match status" value="1"/>
</dbReference>
<proteinExistence type="inferred from homology"/>
<dbReference type="Pfam" id="PF02852">
    <property type="entry name" value="Pyr_redox_dim"/>
    <property type="match status" value="1"/>
</dbReference>
<keyword evidence="6" id="KW-0558">Oxidation</keyword>
<evidence type="ECO:0000256" key="1">
    <source>
        <dbReference type="ARBA" id="ARBA00001974"/>
    </source>
</evidence>